<dbReference type="AlphaFoldDB" id="A0A6I4P1Y1"/>
<dbReference type="PANTHER" id="PTHR35176:SF6">
    <property type="entry name" value="HEME OXYGENASE HI_0854-RELATED"/>
    <property type="match status" value="1"/>
</dbReference>
<dbReference type="SUPFAM" id="SSF50475">
    <property type="entry name" value="FMN-binding split barrel"/>
    <property type="match status" value="1"/>
</dbReference>
<dbReference type="GO" id="GO:0070967">
    <property type="term" value="F:coenzyme F420 binding"/>
    <property type="evidence" value="ECO:0007669"/>
    <property type="project" value="TreeGrafter"/>
</dbReference>
<dbReference type="Pfam" id="PF01243">
    <property type="entry name" value="PNPOx_N"/>
    <property type="match status" value="1"/>
</dbReference>
<dbReference type="InterPro" id="IPR052019">
    <property type="entry name" value="F420H2_bilvrd_red/Heme_oxyg"/>
</dbReference>
<evidence type="ECO:0000313" key="4">
    <source>
        <dbReference type="Proteomes" id="UP000438182"/>
    </source>
</evidence>
<organism evidence="3 4">
    <name type="scientific">Agromyces seonyuensis</name>
    <dbReference type="NCBI Taxonomy" id="2662446"/>
    <lineage>
        <taxon>Bacteria</taxon>
        <taxon>Bacillati</taxon>
        <taxon>Actinomycetota</taxon>
        <taxon>Actinomycetes</taxon>
        <taxon>Micrococcales</taxon>
        <taxon>Microbacteriaceae</taxon>
        <taxon>Agromyces</taxon>
    </lineage>
</organism>
<accession>A0A6I4P1Y1</accession>
<proteinExistence type="predicted"/>
<gene>
    <name evidence="3" type="ORF">GB864_17945</name>
</gene>
<protein>
    <recommendedName>
        <fullName evidence="2">Pyridoxamine 5'-phosphate oxidase N-terminal domain-containing protein</fullName>
    </recommendedName>
</protein>
<evidence type="ECO:0000313" key="3">
    <source>
        <dbReference type="EMBL" id="MWC00422.1"/>
    </source>
</evidence>
<feature type="domain" description="Pyridoxamine 5'-phosphate oxidase N-terminal" evidence="2">
    <location>
        <begin position="32"/>
        <end position="158"/>
    </location>
</feature>
<dbReference type="EMBL" id="WSTA01000148">
    <property type="protein sequence ID" value="MWC00422.1"/>
    <property type="molecule type" value="Genomic_DNA"/>
</dbReference>
<dbReference type="InterPro" id="IPR011576">
    <property type="entry name" value="Pyridox_Oxase_N"/>
</dbReference>
<dbReference type="PANTHER" id="PTHR35176">
    <property type="entry name" value="HEME OXYGENASE HI_0854-RELATED"/>
    <property type="match status" value="1"/>
</dbReference>
<name>A0A6I4P1Y1_9MICO</name>
<evidence type="ECO:0000256" key="1">
    <source>
        <dbReference type="ARBA" id="ARBA00023002"/>
    </source>
</evidence>
<dbReference type="Proteomes" id="UP000438182">
    <property type="component" value="Unassembled WGS sequence"/>
</dbReference>
<keyword evidence="1" id="KW-0560">Oxidoreductase</keyword>
<dbReference type="GO" id="GO:0005829">
    <property type="term" value="C:cytosol"/>
    <property type="evidence" value="ECO:0007669"/>
    <property type="project" value="TreeGrafter"/>
</dbReference>
<reference evidence="3 4" key="1">
    <citation type="submission" date="2019-12" db="EMBL/GenBank/DDBJ databases">
        <authorList>
            <person name="Kim Y.S."/>
        </authorList>
    </citation>
    <scope>NUCLEOTIDE SEQUENCE [LARGE SCALE GENOMIC DNA]</scope>
    <source>
        <strain evidence="3 4">MMS17-SY077</strain>
    </source>
</reference>
<dbReference type="InterPro" id="IPR012349">
    <property type="entry name" value="Split_barrel_FMN-bd"/>
</dbReference>
<dbReference type="Gene3D" id="2.30.110.10">
    <property type="entry name" value="Electron Transport, Fmn-binding Protein, Chain A"/>
    <property type="match status" value="1"/>
</dbReference>
<dbReference type="RefSeq" id="WP_160427048.1">
    <property type="nucleotide sequence ID" value="NZ_WSTA01000148.1"/>
</dbReference>
<sequence>MSELGAGSTEREAGGASGVFDFSRQAHRVAFDLLATEPIAWLTTVRPDGAPAAVPVWFLWDDGDLVVLSRPTARKVRNLEANPHSLLHLNAVADESPVVVIRGTATLEHDAAAAWLEDGGRDFGGKYARELAELYHWTSAEMAAQFSTVIRIAPASLLAWTAEELQE</sequence>
<keyword evidence="4" id="KW-1185">Reference proteome</keyword>
<evidence type="ECO:0000259" key="2">
    <source>
        <dbReference type="Pfam" id="PF01243"/>
    </source>
</evidence>
<comment type="caution">
    <text evidence="3">The sequence shown here is derived from an EMBL/GenBank/DDBJ whole genome shotgun (WGS) entry which is preliminary data.</text>
</comment>
<dbReference type="GO" id="GO:0016627">
    <property type="term" value="F:oxidoreductase activity, acting on the CH-CH group of donors"/>
    <property type="evidence" value="ECO:0007669"/>
    <property type="project" value="TreeGrafter"/>
</dbReference>